<dbReference type="Proteomes" id="UP000308349">
    <property type="component" value="Unassembled WGS sequence"/>
</dbReference>
<proteinExistence type="predicted"/>
<evidence type="ECO:0000313" key="2">
    <source>
        <dbReference type="Proteomes" id="UP000308349"/>
    </source>
</evidence>
<dbReference type="AlphaFoldDB" id="A0A5R8P4Y9"/>
<name>A0A5R8P4Y9_9NOCA</name>
<organism evidence="1 2">
    <name type="scientific">Nocardia cyriacigeorgica</name>
    <dbReference type="NCBI Taxonomy" id="135487"/>
    <lineage>
        <taxon>Bacteria</taxon>
        <taxon>Bacillati</taxon>
        <taxon>Actinomycetota</taxon>
        <taxon>Actinomycetes</taxon>
        <taxon>Mycobacteriales</taxon>
        <taxon>Nocardiaceae</taxon>
        <taxon>Nocardia</taxon>
    </lineage>
</organism>
<comment type="caution">
    <text evidence="1">The sequence shown here is derived from an EMBL/GenBank/DDBJ whole genome shotgun (WGS) entry which is preliminary data.</text>
</comment>
<dbReference type="EMBL" id="VBUU01000051">
    <property type="protein sequence ID" value="TLF93574.1"/>
    <property type="molecule type" value="Genomic_DNA"/>
</dbReference>
<reference evidence="1 2" key="1">
    <citation type="submission" date="2019-05" db="EMBL/GenBank/DDBJ databases">
        <title>Genomes sequences of two Nocardia cyriacigeorgica environmental isolates, type strains Nocardia asteroides ATCC 19247 and Nocardia cyriacigeorgica DSM 44484.</title>
        <authorList>
            <person name="Vautrin F."/>
            <person name="Bergeron E."/>
            <person name="Dubost A."/>
            <person name="Abrouk D."/>
            <person name="Rodriguez Nava V."/>
            <person name="Pujic P."/>
        </authorList>
    </citation>
    <scope>NUCLEOTIDE SEQUENCE [LARGE SCALE GENOMIC DNA]</scope>
    <source>
        <strain evidence="1 2">EML 1456</strain>
    </source>
</reference>
<dbReference type="RefSeq" id="WP_138459031.1">
    <property type="nucleotide sequence ID" value="NZ_VBUU01000051.1"/>
</dbReference>
<evidence type="ECO:0000313" key="1">
    <source>
        <dbReference type="EMBL" id="TLF93574.1"/>
    </source>
</evidence>
<accession>A0A5R8P4Y9</accession>
<dbReference type="OrthoDB" id="4571322at2"/>
<protein>
    <recommendedName>
        <fullName evidence="3">DUF4351 domain-containing protein</fullName>
    </recommendedName>
</protein>
<gene>
    <name evidence="1" type="ORF">FEK35_29735</name>
</gene>
<evidence type="ECO:0008006" key="3">
    <source>
        <dbReference type="Google" id="ProtNLM"/>
    </source>
</evidence>
<sequence>MTTAQRLMAKGYAEGLCEVLLEQLEIRFGELPSGVVAAARAADPAQQRVWARRAVWAWTLGDVFSWSGWDEGEMRGARSALTGLLKTRFGELPIEFESMVQAADSDQLRMWGRRILTESTIEDVFA</sequence>